<evidence type="ECO:0000256" key="4">
    <source>
        <dbReference type="SAM" id="MobiDB-lite"/>
    </source>
</evidence>
<keyword evidence="3" id="KW-0862">Zinc</keyword>
<feature type="region of interest" description="Disordered" evidence="4">
    <location>
        <begin position="2222"/>
        <end position="2250"/>
    </location>
</feature>
<evidence type="ECO:0000313" key="6">
    <source>
        <dbReference type="EMBL" id="MSS36470.1"/>
    </source>
</evidence>
<dbReference type="EMBL" id="VUMD01000006">
    <property type="protein sequence ID" value="MSS36470.1"/>
    <property type="molecule type" value="Genomic_DNA"/>
</dbReference>
<protein>
    <recommendedName>
        <fullName evidence="5">RanBP2-type domain-containing protein</fullName>
    </recommendedName>
</protein>
<keyword evidence="7" id="KW-1185">Reference proteome</keyword>
<sequence length="2593" mass="289692">MKKHWKKRAMALAMAVVVGTGGILTHTYIDTKAQPYAPMKATGLRLQWTDIPTSNGKDFGWPRKTYFDGGNSEFKDMDNWYVYCVANHSGQPDMGSEAYLTQDLRLSEWQSFSGTANAQYPMGFPKENEDPLKQFTFCLAAAATVAPGKQTDSALRDKISTTVDYILSQSIHLAIEGRMSMLPEKEAMILDIRNKEASKKAYFTAMDREFYIEPWTVPSGNPNEGETLQLEPTIRQQVLDRRSKFFDDVWAAATVLYNAMQNGGDTMSMSAQVDPNDPTKIIVTADCFGNKDVYERYYSKIYCTGGPGWRMESSSYDEATGIATIIFQGAADTDLSTLSFKFNDPLYLTDLSQPLLYEFDFITEAKKGGYQTMFCAMQKEPDIHVSTGPSDNPVPPGEGKVTLEIHRYKHSENWRTTYNVDLIKLDSETGKPLKDSRWDVLEYDTLGEYNRVGTQLGDTYLDHPESEASTIGTKYNWANDDGTQFTRWDDAEQDPCIQDNQITGEDGYLYETNTVGAITRDKAHSDSYQYTYTKGYCTGHPKPIVEYYECTHEPEDDCDCEELNAELDALAEEAWQEQVDYCETLASEGGFFHTAEEAISESAKQKMESDRDEFYNDFISLTYEYSAKEIAARNGYSLHGTHTDDIPVERVVVHSSEYLDEIAGGNSRTAVVSESDTELPSKAEAEEKDVEATMSEAEKAVVPKEVTTISVSSSGREKANTAKKNTKKEVLDVDIFAEDEGGSKVEDEDSIVPSKPESSKKATESNANDVIDDPDMDYEIDAEDNLATKSDAITDDDVNERPSAFDRFIQKVKSLFGLAKEEKEGGNARTDSEPPKTEGVEYIGAINFENSDVTAKSQGKSDIECWTFIVYDHRTEGEIHFNKRDLDLNNNKTDFDTYSRENGDGTLEGAMYGLFAMTDIMHPDSEQTAENEKDTGIVYKAGDLIAVTTTDRNGDASFMTITEAPGMTYDYEQGKIIKRTDAAWDGPGNLHTEQVKADVAVKDNEKFVGWNVSGSSKVTLTDSENGDDKHVGDHYEKHSSNQGLNKGVGQNDGITYPISNNEDNNGNCWIGRPLIVSGKHAANYYIKELSRSEGYELSVYGKDMTLTNREAFATGGDLTVDGSVAIGKMNIVQEGSGDQITSYNDIKISGVDTQNGFDVSLKNLTSFKDIAEFFTVKKETREVEKEITVKRPVVVPTIAQKDQMVILNGKNVEVSKGQTEYTLPDGTRLPIRNTVWESGDKLYAPQKTTAYFLPSADDYNAATGNSFMEKYNHALEKKRFTVPGPNDPWILVPKTGSEQTDFINCTNRLTEFAAFRAVRITAETASAYIVQYAHPSKPECLYDMTNQIVWVKKDVTVDGAASVLYAKYDAATLPMQNGRFIINDQIPSKTELTKYEDLSQITFTDNPGKTYWTYADGEQMYNDDGTPATHEEIQEFTEIVTVLEEFAVETPVDSSLVRYDASTGTYTIHFENGEHELRIRYTEESTNGIANAVYAKNNAIISYYIAPQKAGSYIEDVQLAYPGSAITTQDAGTINAPTKVQERPIRQKIKVAKDIQTLPEPKVVWYCLNCGFENTDGSSACGYCQTARTTEETKTIRYAHDTYSAVHAENKEASGDKGGVLDWLTQLLNGGVKDQSAKDVPEFRFKAYLKSNLERLYRNPDGEIVWLDRNGNVMTPQYSDTNGDGNYDTFTWKYQDAYEGKSVDWPEKDRVADDGTLQSANVQKIYTKVEHNTDSDTTSQRANNVWSTYLTPGTNQTNEVAEKIGYSTSERVGGSGNNGDASGLAIRSSDALYSYSGTNEDVAQSDKLNDQPNTEYVRLLETTQKTMEDGAGATREVELYNYEKFFDAIHAANLDIWDDDMHSSFTGTSMKNYPGQYWFETFYEKYQRDDADPDHTMENIDGADKDNTAGGDRDTSFKPFRWIRENVFGDRSDYEKYPAEHNGENTETSMSTSEFAKANAEASDAVRQFATKWYLEQEAAKLMKNNGVGEDIAKNADGEIVYDEAIYDEALFNAIAKTYNYLKPFYFYDLDTIYSVEWDSAANGGADQDYTTLSVDLDDAEKTYNVSAYLPYGVYVVVEQQPMRRDDAVNDWDNRSYTIEKPKEVVLPSVYDDTQSNDTTDNYDTHYNYDPKMTTEDQAKAENYLIRFGEEWSDEAPNAGQDERQYVIRAHGYDGDFEVYKYGLDVDLINSTENRYSNGISDGFAYAGWKQAQEEFDPLKDTYNTEHRGKDGAETTPAEEGGNDAAGYMGADKTNGVGTANGSTYNGTAIENRYFYAGISEDRGLADNVMFKGGTTDDNNPSGMQWKDDVISMTGELTAYADKYAAMLVPWTVTAPADLHEYSSENFSGYADVNERDGFYTTFLRINKTDSETGEYILHDDAIFGLYAGSRYQSFDEIEKDAKLIADATEREMFLNQFKPGDAKFYLKDAQISGTREYLMGMGARDITPIQKSSDIPAAGVAIGEICTGIVPKGTPVCVESERIMLGDQFGNRTGQMTVYTTNNDVKVAGEENAADKVYANQNTGYIVTPQPVGAGVYVLLELKAPNGYARSKPVAYEVYSDKTQYYVDGDMYQKVSAVRYTGNLMDDIDYDN</sequence>
<accession>A0A7X2NKQ4</accession>
<dbReference type="InterPro" id="IPR001876">
    <property type="entry name" value="Znf_RanBP2"/>
</dbReference>
<evidence type="ECO:0000256" key="1">
    <source>
        <dbReference type="ARBA" id="ARBA00022723"/>
    </source>
</evidence>
<dbReference type="GO" id="GO:0008270">
    <property type="term" value="F:zinc ion binding"/>
    <property type="evidence" value="ECO:0007669"/>
    <property type="project" value="UniProtKB-KW"/>
</dbReference>
<keyword evidence="1" id="KW-0479">Metal-binding</keyword>
<gene>
    <name evidence="6" type="ORF">FYJ39_07785</name>
</gene>
<feature type="domain" description="RanBP2-type" evidence="5">
    <location>
        <begin position="1565"/>
        <end position="1584"/>
    </location>
</feature>
<feature type="region of interest" description="Disordered" evidence="4">
    <location>
        <begin position="739"/>
        <end position="775"/>
    </location>
</feature>
<feature type="region of interest" description="Disordered" evidence="4">
    <location>
        <begin position="673"/>
        <end position="697"/>
    </location>
</feature>
<feature type="compositionally biased region" description="Basic and acidic residues" evidence="4">
    <location>
        <begin position="2222"/>
        <end position="2233"/>
    </location>
</feature>
<feature type="compositionally biased region" description="Basic and acidic residues" evidence="4">
    <location>
        <begin position="1026"/>
        <end position="1039"/>
    </location>
</feature>
<feature type="compositionally biased region" description="Acidic residues" evidence="4">
    <location>
        <begin position="739"/>
        <end position="750"/>
    </location>
</feature>
<reference evidence="6 7" key="1">
    <citation type="submission" date="2019-08" db="EMBL/GenBank/DDBJ databases">
        <title>In-depth cultivation of the pig gut microbiome towards novel bacterial diversity and tailored functional studies.</title>
        <authorList>
            <person name="Wylensek D."/>
            <person name="Hitch T.C.A."/>
            <person name="Clavel T."/>
        </authorList>
    </citation>
    <scope>NUCLEOTIDE SEQUENCE [LARGE SCALE GENOMIC DNA]</scope>
    <source>
        <strain evidence="6 7">WCA-389-WT-23D1</strain>
    </source>
</reference>
<name>A0A7X2NKQ4_9CLOT</name>
<dbReference type="Proteomes" id="UP000429958">
    <property type="component" value="Unassembled WGS sequence"/>
</dbReference>
<dbReference type="RefSeq" id="WP_154471913.1">
    <property type="nucleotide sequence ID" value="NZ_VUMD01000006.1"/>
</dbReference>
<evidence type="ECO:0000256" key="3">
    <source>
        <dbReference type="ARBA" id="ARBA00022833"/>
    </source>
</evidence>
<keyword evidence="2" id="KW-0863">Zinc-finger</keyword>
<comment type="caution">
    <text evidence="6">The sequence shown here is derived from an EMBL/GenBank/DDBJ whole genome shotgun (WGS) entry which is preliminary data.</text>
</comment>
<evidence type="ECO:0000259" key="5">
    <source>
        <dbReference type="PROSITE" id="PS01358"/>
    </source>
</evidence>
<feature type="region of interest" description="Disordered" evidence="4">
    <location>
        <begin position="1019"/>
        <end position="1050"/>
    </location>
</feature>
<proteinExistence type="predicted"/>
<evidence type="ECO:0000313" key="7">
    <source>
        <dbReference type="Proteomes" id="UP000429958"/>
    </source>
</evidence>
<dbReference type="PROSITE" id="PS01358">
    <property type="entry name" value="ZF_RANBP2_1"/>
    <property type="match status" value="1"/>
</dbReference>
<evidence type="ECO:0000256" key="2">
    <source>
        <dbReference type="ARBA" id="ARBA00022771"/>
    </source>
</evidence>
<organism evidence="6 7">
    <name type="scientific">Clostridium porci</name>
    <dbReference type="NCBI Taxonomy" id="2605778"/>
    <lineage>
        <taxon>Bacteria</taxon>
        <taxon>Bacillati</taxon>
        <taxon>Bacillota</taxon>
        <taxon>Clostridia</taxon>
        <taxon>Eubacteriales</taxon>
        <taxon>Clostridiaceae</taxon>
        <taxon>Clostridium</taxon>
    </lineage>
</organism>